<dbReference type="STRING" id="563176.SAMN04488090_3367"/>
<name>A0A1G9T0T5_9BACT</name>
<dbReference type="EMBL" id="FNGS01000006">
    <property type="protein sequence ID" value="SDM41250.1"/>
    <property type="molecule type" value="Genomic_DNA"/>
</dbReference>
<proteinExistence type="predicted"/>
<protein>
    <submittedName>
        <fullName evidence="1">Uncharacterized protein</fullName>
    </submittedName>
</protein>
<gene>
    <name evidence="1" type="ORF">SAMN04488090_3367</name>
</gene>
<dbReference type="OrthoDB" id="1488462at2"/>
<keyword evidence="2" id="KW-1185">Reference proteome</keyword>
<dbReference type="RefSeq" id="WP_093204784.1">
    <property type="nucleotide sequence ID" value="NZ_FNGS01000006.1"/>
</dbReference>
<accession>A0A1G9T0T5</accession>
<reference evidence="1 2" key="1">
    <citation type="submission" date="2016-10" db="EMBL/GenBank/DDBJ databases">
        <authorList>
            <person name="de Groot N.N."/>
        </authorList>
    </citation>
    <scope>NUCLEOTIDE SEQUENCE [LARGE SCALE GENOMIC DNA]</scope>
    <source>
        <strain evidence="1 2">DSM 21668</strain>
    </source>
</reference>
<dbReference type="Proteomes" id="UP000198901">
    <property type="component" value="Unassembled WGS sequence"/>
</dbReference>
<organism evidence="1 2">
    <name type="scientific">Siphonobacter aquaeclarae</name>
    <dbReference type="NCBI Taxonomy" id="563176"/>
    <lineage>
        <taxon>Bacteria</taxon>
        <taxon>Pseudomonadati</taxon>
        <taxon>Bacteroidota</taxon>
        <taxon>Cytophagia</taxon>
        <taxon>Cytophagales</taxon>
        <taxon>Cytophagaceae</taxon>
        <taxon>Siphonobacter</taxon>
    </lineage>
</organism>
<evidence type="ECO:0000313" key="2">
    <source>
        <dbReference type="Proteomes" id="UP000198901"/>
    </source>
</evidence>
<evidence type="ECO:0000313" key="1">
    <source>
        <dbReference type="EMBL" id="SDM41250.1"/>
    </source>
</evidence>
<dbReference type="AlphaFoldDB" id="A0A1G9T0T5"/>
<sequence length="108" mass="11939">MSASSSWPADMLLCEGGFNVQMGNAWFLSGSSPYKYKAWSNDLDFPAPATGWRFGFYYGPALSVKIYVNGNLVHQVILPQNDQGYAQFNYSGTTFQSGDRVYVELTAA</sequence>